<gene>
    <name evidence="5" type="ORF">B0H17DRAFT_1209759</name>
</gene>
<dbReference type="Proteomes" id="UP001221757">
    <property type="component" value="Unassembled WGS sequence"/>
</dbReference>
<dbReference type="InterPro" id="IPR047988">
    <property type="entry name" value="Ribosomal_uS7m_fungi"/>
</dbReference>
<comment type="similarity">
    <text evidence="1">Belongs to the universal ribosomal protein uS7 family.</text>
</comment>
<dbReference type="PANTHER" id="PTHR11205">
    <property type="entry name" value="RIBOSOMAL PROTEIN S7"/>
    <property type="match status" value="1"/>
</dbReference>
<dbReference type="InterPro" id="IPR036823">
    <property type="entry name" value="Ribosomal_uS7_dom_sf"/>
</dbReference>
<evidence type="ECO:0000256" key="3">
    <source>
        <dbReference type="ARBA" id="ARBA00023274"/>
    </source>
</evidence>
<dbReference type="GO" id="GO:0005840">
    <property type="term" value="C:ribosome"/>
    <property type="evidence" value="ECO:0007669"/>
    <property type="project" value="UniProtKB-KW"/>
</dbReference>
<feature type="domain" description="Small ribosomal subunit protein uS7" evidence="4">
    <location>
        <begin position="83"/>
        <end position="195"/>
    </location>
</feature>
<dbReference type="GO" id="GO:0006412">
    <property type="term" value="P:translation"/>
    <property type="evidence" value="ECO:0007669"/>
    <property type="project" value="InterPro"/>
</dbReference>
<evidence type="ECO:0000256" key="1">
    <source>
        <dbReference type="ARBA" id="ARBA00007151"/>
    </source>
</evidence>
<dbReference type="CDD" id="cd14868">
    <property type="entry name" value="uS7_Mitochondria_Fungi"/>
    <property type="match status" value="1"/>
</dbReference>
<dbReference type="Gene3D" id="1.10.455.10">
    <property type="entry name" value="Ribosomal protein S7 domain"/>
    <property type="match status" value="1"/>
</dbReference>
<evidence type="ECO:0000256" key="2">
    <source>
        <dbReference type="ARBA" id="ARBA00022980"/>
    </source>
</evidence>
<dbReference type="AlphaFoldDB" id="A0AAD7G963"/>
<evidence type="ECO:0000259" key="4">
    <source>
        <dbReference type="Pfam" id="PF00177"/>
    </source>
</evidence>
<keyword evidence="6" id="KW-1185">Reference proteome</keyword>
<dbReference type="SUPFAM" id="SSF47973">
    <property type="entry name" value="Ribosomal protein S7"/>
    <property type="match status" value="1"/>
</dbReference>
<keyword evidence="2 5" id="KW-0689">Ribosomal protein</keyword>
<organism evidence="5 6">
    <name type="scientific">Mycena rosella</name>
    <name type="common">Pink bonnet</name>
    <name type="synonym">Agaricus rosellus</name>
    <dbReference type="NCBI Taxonomy" id="1033263"/>
    <lineage>
        <taxon>Eukaryota</taxon>
        <taxon>Fungi</taxon>
        <taxon>Dikarya</taxon>
        <taxon>Basidiomycota</taxon>
        <taxon>Agaricomycotina</taxon>
        <taxon>Agaricomycetes</taxon>
        <taxon>Agaricomycetidae</taxon>
        <taxon>Agaricales</taxon>
        <taxon>Marasmiineae</taxon>
        <taxon>Mycenaceae</taxon>
        <taxon>Mycena</taxon>
    </lineage>
</organism>
<dbReference type="EMBL" id="JARKIE010000190">
    <property type="protein sequence ID" value="KAJ7668981.1"/>
    <property type="molecule type" value="Genomic_DNA"/>
</dbReference>
<dbReference type="GO" id="GO:1990904">
    <property type="term" value="C:ribonucleoprotein complex"/>
    <property type="evidence" value="ECO:0007669"/>
    <property type="project" value="UniProtKB-KW"/>
</dbReference>
<evidence type="ECO:0000313" key="5">
    <source>
        <dbReference type="EMBL" id="KAJ7668981.1"/>
    </source>
</evidence>
<sequence length="243" mass="26326">MALRCSIGRSSLARLGSPLRSIGSLSDQATAQQAFGALGAGPSVFDAPPPPEKDFMDLPPIGTYRRGPRYEPLINVPPPEDPLLYFLTSMLMRHGERAKARRIVSKTLLYIFTFTRSPPLPILREAVLLASPAVRTSSFTHGAKQVQIPFALTEKQRTHYGIEWLIKAANARTGQRLAERLAREMVDVVQRTAAARGLQGANAPKFTGTLGKKAEVHTFAMVNRGGVRIDPAAARGGDGITTT</sequence>
<proteinExistence type="inferred from homology"/>
<dbReference type="InterPro" id="IPR023798">
    <property type="entry name" value="Ribosomal_uS7_dom"/>
</dbReference>
<name>A0AAD7G963_MYCRO</name>
<protein>
    <submittedName>
        <fullName evidence="5">Ribosomal protein S7 domain-containing protein</fullName>
    </submittedName>
</protein>
<keyword evidence="3" id="KW-0687">Ribonucleoprotein</keyword>
<dbReference type="Pfam" id="PF00177">
    <property type="entry name" value="Ribosomal_S7"/>
    <property type="match status" value="1"/>
</dbReference>
<reference evidence="5" key="1">
    <citation type="submission" date="2023-03" db="EMBL/GenBank/DDBJ databases">
        <title>Massive genome expansion in bonnet fungi (Mycena s.s.) driven by repeated elements and novel gene families across ecological guilds.</title>
        <authorList>
            <consortium name="Lawrence Berkeley National Laboratory"/>
            <person name="Harder C.B."/>
            <person name="Miyauchi S."/>
            <person name="Viragh M."/>
            <person name="Kuo A."/>
            <person name="Thoen E."/>
            <person name="Andreopoulos B."/>
            <person name="Lu D."/>
            <person name="Skrede I."/>
            <person name="Drula E."/>
            <person name="Henrissat B."/>
            <person name="Morin E."/>
            <person name="Kohler A."/>
            <person name="Barry K."/>
            <person name="LaButti K."/>
            <person name="Morin E."/>
            <person name="Salamov A."/>
            <person name="Lipzen A."/>
            <person name="Mereny Z."/>
            <person name="Hegedus B."/>
            <person name="Baldrian P."/>
            <person name="Stursova M."/>
            <person name="Weitz H."/>
            <person name="Taylor A."/>
            <person name="Grigoriev I.V."/>
            <person name="Nagy L.G."/>
            <person name="Martin F."/>
            <person name="Kauserud H."/>
        </authorList>
    </citation>
    <scope>NUCLEOTIDE SEQUENCE</scope>
    <source>
        <strain evidence="5">CBHHK067</strain>
    </source>
</reference>
<evidence type="ECO:0000313" key="6">
    <source>
        <dbReference type="Proteomes" id="UP001221757"/>
    </source>
</evidence>
<dbReference type="InterPro" id="IPR000235">
    <property type="entry name" value="Ribosomal_uS7"/>
</dbReference>
<comment type="caution">
    <text evidence="5">The sequence shown here is derived from an EMBL/GenBank/DDBJ whole genome shotgun (WGS) entry which is preliminary data.</text>
</comment>
<accession>A0AAD7G963</accession>